<dbReference type="EC" id="2.5.1.19" evidence="7"/>
<feature type="binding site" evidence="7">
    <location>
        <position position="220"/>
    </location>
    <ligand>
        <name>3-phosphoshikimate</name>
        <dbReference type="ChEBI" id="CHEBI:145989"/>
    </ligand>
</feature>
<evidence type="ECO:0000256" key="4">
    <source>
        <dbReference type="ARBA" id="ARBA00022679"/>
    </source>
</evidence>
<dbReference type="InterPro" id="IPR013792">
    <property type="entry name" value="RNA3'P_cycl/enolpyr_Trfase_a/b"/>
</dbReference>
<feature type="active site" description="Proton acceptor" evidence="7">
    <location>
        <position position="372"/>
    </location>
</feature>
<reference evidence="10 11" key="1">
    <citation type="submission" date="2020-05" db="EMBL/GenBank/DDBJ databases">
        <title>Actinomyces sp. zg-325.</title>
        <authorList>
            <person name="Yang C."/>
        </authorList>
    </citation>
    <scope>NUCLEOTIDE SEQUENCE [LARGE SCALE GENOMIC DNA]</scope>
    <source>
        <strain evidence="11">zg-325</strain>
    </source>
</reference>
<dbReference type="PANTHER" id="PTHR21090">
    <property type="entry name" value="AROM/DEHYDROQUINATE SYNTHASE"/>
    <property type="match status" value="1"/>
</dbReference>
<dbReference type="KEGG" id="amam:HPC72_02285"/>
<protein>
    <recommendedName>
        <fullName evidence="7">3-phosphoshikimate 1-carboxyvinyltransferase</fullName>
        <ecNumber evidence="7">2.5.1.19</ecNumber>
    </recommendedName>
    <alternativeName>
        <fullName evidence="7">5-enolpyruvylshikimate-3-phosphate synthase</fullName>
        <shortName evidence="7">EPSP synthase</shortName>
        <shortName evidence="7">EPSPS</shortName>
    </alternativeName>
</protein>
<dbReference type="UniPathway" id="UPA00053">
    <property type="reaction ID" value="UER00089"/>
</dbReference>
<feature type="domain" description="Enolpyruvate transferase" evidence="9">
    <location>
        <begin position="18"/>
        <end position="175"/>
    </location>
</feature>
<evidence type="ECO:0000256" key="3">
    <source>
        <dbReference type="ARBA" id="ARBA00022605"/>
    </source>
</evidence>
<feature type="binding site" evidence="7">
    <location>
        <position position="372"/>
    </location>
    <ligand>
        <name>3-phosphoshikimate</name>
        <dbReference type="ChEBI" id="CHEBI:145989"/>
    </ligand>
</feature>
<evidence type="ECO:0000256" key="5">
    <source>
        <dbReference type="ARBA" id="ARBA00023141"/>
    </source>
</evidence>
<dbReference type="InterPro" id="IPR006264">
    <property type="entry name" value="EPSP_synthase"/>
</dbReference>
<evidence type="ECO:0000313" key="10">
    <source>
        <dbReference type="EMBL" id="QKD79239.1"/>
    </source>
</evidence>
<feature type="binding site" evidence="7">
    <location>
        <position position="35"/>
    </location>
    <ligand>
        <name>3-phosphoshikimate</name>
        <dbReference type="ChEBI" id="CHEBI:145989"/>
    </ligand>
</feature>
<evidence type="ECO:0000313" key="11">
    <source>
        <dbReference type="Proteomes" id="UP000504752"/>
    </source>
</evidence>
<feature type="binding site" evidence="7">
    <location>
        <position position="219"/>
    </location>
    <ligand>
        <name>3-phosphoshikimate</name>
        <dbReference type="ChEBI" id="CHEBI:145989"/>
    </ligand>
</feature>
<dbReference type="Pfam" id="PF00275">
    <property type="entry name" value="EPSP_synthase"/>
    <property type="match status" value="2"/>
</dbReference>
<evidence type="ECO:0000256" key="8">
    <source>
        <dbReference type="SAM" id="MobiDB-lite"/>
    </source>
</evidence>
<dbReference type="EMBL" id="CP053642">
    <property type="protein sequence ID" value="QKD79239.1"/>
    <property type="molecule type" value="Genomic_DNA"/>
</dbReference>
<feature type="binding site" evidence="7">
    <location>
        <position position="30"/>
    </location>
    <ligand>
        <name>3-phosphoshikimate</name>
        <dbReference type="ChEBI" id="CHEBI:145989"/>
    </ligand>
</feature>
<dbReference type="GO" id="GO:0009073">
    <property type="term" value="P:aromatic amino acid family biosynthetic process"/>
    <property type="evidence" value="ECO:0007669"/>
    <property type="project" value="UniProtKB-KW"/>
</dbReference>
<feature type="binding site" evidence="7">
    <location>
        <position position="116"/>
    </location>
    <ligand>
        <name>phosphoenolpyruvate</name>
        <dbReference type="ChEBI" id="CHEBI:58702"/>
    </ligand>
</feature>
<evidence type="ECO:0000256" key="7">
    <source>
        <dbReference type="HAMAP-Rule" id="MF_00210"/>
    </source>
</evidence>
<sequence length="502" mass="50170">MHYEPTDAPAWAAPRALGPLNAVVELPGSKSLTARELVLAATAAGPSTLAGVLRARDTDLMIAALTTLGARFEEDGSPTRLRVTPAPIPFPVSRSERPTADATASAPARIDCGLAGTVMRFIPPLAALADAPLLFDGDDAARSRPLGPLLDAVSALGARVDYLAAPGFLPVLITPGTPAGAGAAGAGAGNAVAGAGAANARAGAGTGPRGLAIDSTASSQFLSALLLAAPLLPDGARITPTGRVPSLPHVAMTVASLRERGVSVEEPATGVPEGERAWAVAPGRPAGASTTIEPDLSNAGPFLAAALVAGGTVSVPHWPASTSQAGDAWRGLLPRLGGTIRLIQESDGAPVLQATGTGALAGIDADLSAVGELTPTVAALAVLASAQGHTSRLRGIAHLRGHETDRLAAIVAEARRLGAPARETADGIEVGALAAGTQLRPALLHSYADHRMATFAAIIGLAVPGVRLDDVACTSKTLPGFTGLWGRMLASASPAAPGREAR</sequence>
<keyword evidence="7" id="KW-0963">Cytoplasm</keyword>
<evidence type="ECO:0000256" key="2">
    <source>
        <dbReference type="ARBA" id="ARBA00009948"/>
    </source>
</evidence>
<keyword evidence="11" id="KW-1185">Reference proteome</keyword>
<keyword evidence="5 7" id="KW-0057">Aromatic amino acid biosynthesis</keyword>
<gene>
    <name evidence="7" type="primary">aroA</name>
    <name evidence="10" type="ORF">HPC72_02285</name>
</gene>
<dbReference type="InterPro" id="IPR023193">
    <property type="entry name" value="EPSP_synthase_CS"/>
</dbReference>
<dbReference type="Proteomes" id="UP000504752">
    <property type="component" value="Chromosome"/>
</dbReference>
<dbReference type="PANTHER" id="PTHR21090:SF5">
    <property type="entry name" value="PENTAFUNCTIONAL AROM POLYPEPTIDE"/>
    <property type="match status" value="1"/>
</dbReference>
<dbReference type="Gene3D" id="3.65.10.10">
    <property type="entry name" value="Enolpyruvate transferase domain"/>
    <property type="match status" value="2"/>
</dbReference>
<dbReference type="GO" id="GO:0008652">
    <property type="term" value="P:amino acid biosynthetic process"/>
    <property type="evidence" value="ECO:0007669"/>
    <property type="project" value="UniProtKB-KW"/>
</dbReference>
<feature type="binding site" evidence="7">
    <location>
        <position position="406"/>
    </location>
    <ligand>
        <name>phosphoenolpyruvate</name>
        <dbReference type="ChEBI" id="CHEBI:58702"/>
    </ligand>
</feature>
<dbReference type="RefSeq" id="WP_159524218.1">
    <property type="nucleotide sequence ID" value="NZ_CP053642.1"/>
</dbReference>
<dbReference type="GO" id="GO:0003866">
    <property type="term" value="F:3-phosphoshikimate 1-carboxyvinyltransferase activity"/>
    <property type="evidence" value="ECO:0007669"/>
    <property type="project" value="UniProtKB-UniRule"/>
</dbReference>
<dbReference type="InterPro" id="IPR036968">
    <property type="entry name" value="Enolpyruvate_Tfrase_sf"/>
</dbReference>
<evidence type="ECO:0000256" key="6">
    <source>
        <dbReference type="ARBA" id="ARBA00044633"/>
    </source>
</evidence>
<feature type="binding site" evidence="7">
    <location>
        <position position="402"/>
    </location>
    <ligand>
        <name>3-phosphoshikimate</name>
        <dbReference type="ChEBI" id="CHEBI:145989"/>
    </ligand>
</feature>
<feature type="binding site" evidence="7">
    <location>
        <position position="246"/>
    </location>
    <ligand>
        <name>3-phosphoshikimate</name>
        <dbReference type="ChEBI" id="CHEBI:145989"/>
    </ligand>
</feature>
<dbReference type="AlphaFoldDB" id="A0A6M8AXU0"/>
<feature type="binding site" evidence="7">
    <location>
        <position position="144"/>
    </location>
    <ligand>
        <name>phosphoenolpyruvate</name>
        <dbReference type="ChEBI" id="CHEBI:58702"/>
    </ligand>
</feature>
<comment type="caution">
    <text evidence="7">Lacks conserved residue(s) required for the propagation of feature annotation.</text>
</comment>
<dbReference type="HAMAP" id="MF_00210">
    <property type="entry name" value="EPSP_synth"/>
    <property type="match status" value="1"/>
</dbReference>
<dbReference type="PROSITE" id="PS00885">
    <property type="entry name" value="EPSP_SYNTHASE_2"/>
    <property type="match status" value="1"/>
</dbReference>
<feature type="binding site" evidence="7">
    <location>
        <position position="31"/>
    </location>
    <ligand>
        <name>3-phosphoshikimate</name>
        <dbReference type="ChEBI" id="CHEBI:145989"/>
    </ligand>
</feature>
<comment type="similarity">
    <text evidence="2 7">Belongs to the EPSP synthase family.</text>
</comment>
<dbReference type="PROSITE" id="PS00104">
    <property type="entry name" value="EPSP_SYNTHASE_1"/>
    <property type="match status" value="1"/>
</dbReference>
<organism evidence="10 11">
    <name type="scientific">Actinomyces marmotae</name>
    <dbReference type="NCBI Taxonomy" id="2737173"/>
    <lineage>
        <taxon>Bacteria</taxon>
        <taxon>Bacillati</taxon>
        <taxon>Actinomycetota</taxon>
        <taxon>Actinomycetes</taxon>
        <taxon>Actinomycetales</taxon>
        <taxon>Actinomycetaceae</taxon>
        <taxon>Actinomyces</taxon>
    </lineage>
</organism>
<comment type="subunit">
    <text evidence="7">Monomer.</text>
</comment>
<feature type="binding site" evidence="7">
    <location>
        <position position="218"/>
    </location>
    <ligand>
        <name>3-phosphoshikimate</name>
        <dbReference type="ChEBI" id="CHEBI:145989"/>
    </ligand>
</feature>
<feature type="binding site" evidence="7">
    <location>
        <position position="220"/>
    </location>
    <ligand>
        <name>phosphoenolpyruvate</name>
        <dbReference type="ChEBI" id="CHEBI:58702"/>
    </ligand>
</feature>
<dbReference type="SUPFAM" id="SSF55205">
    <property type="entry name" value="EPT/RTPC-like"/>
    <property type="match status" value="1"/>
</dbReference>
<dbReference type="GO" id="GO:0009423">
    <property type="term" value="P:chorismate biosynthetic process"/>
    <property type="evidence" value="ECO:0007669"/>
    <property type="project" value="UniProtKB-UniRule"/>
</dbReference>
<accession>A0A6M8AXU0</accession>
<dbReference type="InterPro" id="IPR001986">
    <property type="entry name" value="Enolpyruvate_Tfrase_dom"/>
</dbReference>
<dbReference type="PIRSF" id="PIRSF000505">
    <property type="entry name" value="EPSPS"/>
    <property type="match status" value="1"/>
</dbReference>
<feature type="binding site" evidence="7">
    <location>
        <position position="30"/>
    </location>
    <ligand>
        <name>phosphoenolpyruvate</name>
        <dbReference type="ChEBI" id="CHEBI:58702"/>
    </ligand>
</feature>
<feature type="binding site" evidence="7">
    <location>
        <position position="476"/>
    </location>
    <ligand>
        <name>phosphoenolpyruvate</name>
        <dbReference type="ChEBI" id="CHEBI:58702"/>
    </ligand>
</feature>
<comment type="catalytic activity">
    <reaction evidence="6">
        <text>3-phosphoshikimate + phosphoenolpyruvate = 5-O-(1-carboxyvinyl)-3-phosphoshikimate + phosphate</text>
        <dbReference type="Rhea" id="RHEA:21256"/>
        <dbReference type="ChEBI" id="CHEBI:43474"/>
        <dbReference type="ChEBI" id="CHEBI:57701"/>
        <dbReference type="ChEBI" id="CHEBI:58702"/>
        <dbReference type="ChEBI" id="CHEBI:145989"/>
        <dbReference type="EC" id="2.5.1.19"/>
    </reaction>
    <physiologicalReaction direction="left-to-right" evidence="6">
        <dbReference type="Rhea" id="RHEA:21257"/>
    </physiologicalReaction>
</comment>
<feature type="binding site" evidence="7">
    <location>
        <position position="451"/>
    </location>
    <ligand>
        <name>phosphoenolpyruvate</name>
        <dbReference type="ChEBI" id="CHEBI:58702"/>
    </ligand>
</feature>
<evidence type="ECO:0000256" key="1">
    <source>
        <dbReference type="ARBA" id="ARBA00004811"/>
    </source>
</evidence>
<feature type="domain" description="Enolpyruvate transferase" evidence="9">
    <location>
        <begin position="208"/>
        <end position="482"/>
    </location>
</feature>
<evidence type="ECO:0000259" key="9">
    <source>
        <dbReference type="Pfam" id="PF00275"/>
    </source>
</evidence>
<dbReference type="GO" id="GO:0005737">
    <property type="term" value="C:cytoplasm"/>
    <property type="evidence" value="ECO:0007669"/>
    <property type="project" value="UniProtKB-SubCell"/>
</dbReference>
<comment type="subcellular location">
    <subcellularLocation>
        <location evidence="7">Cytoplasm</location>
    </subcellularLocation>
</comment>
<keyword evidence="3 7" id="KW-0028">Amino-acid biosynthesis</keyword>
<proteinExistence type="inferred from homology"/>
<comment type="pathway">
    <text evidence="1 7">Metabolic intermediate biosynthesis; chorismate biosynthesis; chorismate from D-erythrose 4-phosphate and phosphoenolpyruvate: step 6/7.</text>
</comment>
<feature type="region of interest" description="Disordered" evidence="8">
    <location>
        <begin position="78"/>
        <end position="104"/>
    </location>
</feature>
<comment type="function">
    <text evidence="7">Catalyzes the transfer of the enolpyruvyl moiety of phosphoenolpyruvate (PEP) to the 5-hydroxyl of shikimate-3-phosphate (S3P) to produce enolpyruvyl shikimate-3-phosphate and inorganic phosphate.</text>
</comment>
<name>A0A6M8AXU0_9ACTO</name>
<keyword evidence="4 7" id="KW-0808">Transferase</keyword>